<feature type="transmembrane region" description="Helical" evidence="1">
    <location>
        <begin position="64"/>
        <end position="86"/>
    </location>
</feature>
<feature type="transmembrane region" description="Helical" evidence="1">
    <location>
        <begin position="93"/>
        <end position="114"/>
    </location>
</feature>
<comment type="caution">
    <text evidence="2">The sequence shown here is derived from an EMBL/GenBank/DDBJ whole genome shotgun (WGS) entry which is preliminary data.</text>
</comment>
<proteinExistence type="predicted"/>
<gene>
    <name evidence="2" type="ORF">MSAN_02314600</name>
</gene>
<dbReference type="Proteomes" id="UP000623467">
    <property type="component" value="Unassembled WGS sequence"/>
</dbReference>
<keyword evidence="1" id="KW-0812">Transmembrane</keyword>
<name>A0A8H7CFR1_9AGAR</name>
<keyword evidence="3" id="KW-1185">Reference proteome</keyword>
<feature type="transmembrane region" description="Helical" evidence="1">
    <location>
        <begin position="126"/>
        <end position="144"/>
    </location>
</feature>
<keyword evidence="1" id="KW-0472">Membrane</keyword>
<sequence length="355" mass="38916">MANITELPNPFTPLAFLPPALASQFEVWRYVLAATLGAYAWDIGLNLGNDYTLLFKHRVRFPTIVYFLSRASTLALILTSFLFAVAPVENCNALALGISICIILMQTATAMLFFLRATAVWHPNKIAYAVFSILWLAVLGVGITDPLTIRTAHIEPTQQCIETAIPDITELTAIVPLINDTAIFLAINYRILGHTIVAHSLRARLRAFFSGTGLSALPQALIQSGQHFYLIAVATNIAVLVVMKLPQLSPIYHGMFTIPVLALINAMACLVFRRIKFGLINSDGTSKISTTAVSDFHAAANPRSLPLYFRRTDPTTTDLGSSTTFPLEIRVQKETYGFEGGEDAEQEISKIINST</sequence>
<dbReference type="AlphaFoldDB" id="A0A8H7CFR1"/>
<dbReference type="EMBL" id="JACAZH010000038">
    <property type="protein sequence ID" value="KAF7336009.1"/>
    <property type="molecule type" value="Genomic_DNA"/>
</dbReference>
<feature type="transmembrane region" description="Helical" evidence="1">
    <location>
        <begin position="251"/>
        <end position="272"/>
    </location>
</feature>
<accession>A0A8H7CFR1</accession>
<dbReference type="OrthoDB" id="3230658at2759"/>
<organism evidence="2 3">
    <name type="scientific">Mycena sanguinolenta</name>
    <dbReference type="NCBI Taxonomy" id="230812"/>
    <lineage>
        <taxon>Eukaryota</taxon>
        <taxon>Fungi</taxon>
        <taxon>Dikarya</taxon>
        <taxon>Basidiomycota</taxon>
        <taxon>Agaricomycotina</taxon>
        <taxon>Agaricomycetes</taxon>
        <taxon>Agaricomycetidae</taxon>
        <taxon>Agaricales</taxon>
        <taxon>Marasmiineae</taxon>
        <taxon>Mycenaceae</taxon>
        <taxon>Mycena</taxon>
    </lineage>
</organism>
<protein>
    <submittedName>
        <fullName evidence="2">Uncharacterized protein</fullName>
    </submittedName>
</protein>
<evidence type="ECO:0000313" key="3">
    <source>
        <dbReference type="Proteomes" id="UP000623467"/>
    </source>
</evidence>
<reference evidence="2" key="1">
    <citation type="submission" date="2020-05" db="EMBL/GenBank/DDBJ databases">
        <title>Mycena genomes resolve the evolution of fungal bioluminescence.</title>
        <authorList>
            <person name="Tsai I.J."/>
        </authorList>
    </citation>
    <scope>NUCLEOTIDE SEQUENCE</scope>
    <source>
        <strain evidence="2">160909Yilan</strain>
    </source>
</reference>
<evidence type="ECO:0000313" key="2">
    <source>
        <dbReference type="EMBL" id="KAF7336009.1"/>
    </source>
</evidence>
<keyword evidence="1" id="KW-1133">Transmembrane helix</keyword>
<evidence type="ECO:0000256" key="1">
    <source>
        <dbReference type="SAM" id="Phobius"/>
    </source>
</evidence>